<dbReference type="Pfam" id="PF14012">
    <property type="entry name" value="DUF4229"/>
    <property type="match status" value="1"/>
</dbReference>
<protein>
    <submittedName>
        <fullName evidence="2">DUF4229 domain-containing protein</fullName>
    </submittedName>
</protein>
<reference evidence="3" key="1">
    <citation type="journal article" date="2019" name="Int. J. Syst. Evol. Microbiol.">
        <title>The Global Catalogue of Microorganisms (GCM) 10K type strain sequencing project: providing services to taxonomists for standard genome sequencing and annotation.</title>
        <authorList>
            <consortium name="The Broad Institute Genomics Platform"/>
            <consortium name="The Broad Institute Genome Sequencing Center for Infectious Disease"/>
            <person name="Wu L."/>
            <person name="Ma J."/>
        </authorList>
    </citation>
    <scope>NUCLEOTIDE SEQUENCE [LARGE SCALE GENOMIC DNA]</scope>
    <source>
        <strain evidence="3">JCM 4816</strain>
    </source>
</reference>
<comment type="caution">
    <text evidence="2">The sequence shown here is derived from an EMBL/GenBank/DDBJ whole genome shotgun (WGS) entry which is preliminary data.</text>
</comment>
<feature type="transmembrane region" description="Helical" evidence="1">
    <location>
        <begin position="12"/>
        <end position="32"/>
    </location>
</feature>
<dbReference type="RefSeq" id="WP_380589051.1">
    <property type="nucleotide sequence ID" value="NZ_JBHSQJ010000141.1"/>
</dbReference>
<feature type="transmembrane region" description="Helical" evidence="1">
    <location>
        <begin position="44"/>
        <end position="63"/>
    </location>
</feature>
<organism evidence="2 3">
    <name type="scientific">Streptacidiphilus monticola</name>
    <dbReference type="NCBI Taxonomy" id="2161674"/>
    <lineage>
        <taxon>Bacteria</taxon>
        <taxon>Bacillati</taxon>
        <taxon>Actinomycetota</taxon>
        <taxon>Actinomycetes</taxon>
        <taxon>Kitasatosporales</taxon>
        <taxon>Streptomycetaceae</taxon>
        <taxon>Streptacidiphilus</taxon>
    </lineage>
</organism>
<dbReference type="EMBL" id="JBHSQJ010000141">
    <property type="protein sequence ID" value="MFC5910961.1"/>
    <property type="molecule type" value="Genomic_DNA"/>
</dbReference>
<evidence type="ECO:0000313" key="3">
    <source>
        <dbReference type="Proteomes" id="UP001596174"/>
    </source>
</evidence>
<accession>A0ABW1GAX6</accession>
<dbReference type="InterPro" id="IPR025323">
    <property type="entry name" value="DUF4229"/>
</dbReference>
<keyword evidence="3" id="KW-1185">Reference proteome</keyword>
<name>A0ABW1GAX6_9ACTN</name>
<proteinExistence type="predicted"/>
<keyword evidence="1" id="KW-0812">Transmembrane</keyword>
<sequence>MSTKSHATLRYSALRASIFVSCFVVALVLAKVGVLPVTAGPSGVFLLMIIAGVVSAPISYVVLSKQRDAMSEQITEGLEKRKGKPSLANRIAAQNAAEDAVDEAVRADQAAAPKAS</sequence>
<evidence type="ECO:0000313" key="2">
    <source>
        <dbReference type="EMBL" id="MFC5910961.1"/>
    </source>
</evidence>
<gene>
    <name evidence="2" type="ORF">ACFP3V_27625</name>
</gene>
<keyword evidence="1" id="KW-1133">Transmembrane helix</keyword>
<keyword evidence="1" id="KW-0472">Membrane</keyword>
<dbReference type="Proteomes" id="UP001596174">
    <property type="component" value="Unassembled WGS sequence"/>
</dbReference>
<evidence type="ECO:0000256" key="1">
    <source>
        <dbReference type="SAM" id="Phobius"/>
    </source>
</evidence>